<dbReference type="CDD" id="cd16373">
    <property type="entry name" value="DMSOR_beta_like"/>
    <property type="match status" value="1"/>
</dbReference>
<proteinExistence type="predicted"/>
<dbReference type="PANTHER" id="PTHR43122:SF1">
    <property type="entry name" value="IRON-SULFUR-BINDING PROTEIN"/>
    <property type="match status" value="1"/>
</dbReference>
<gene>
    <name evidence="5" type="ORF">SAMN06265339_0992</name>
</gene>
<dbReference type="SUPFAM" id="SSF54862">
    <property type="entry name" value="4Fe-4S ferredoxins"/>
    <property type="match status" value="1"/>
</dbReference>
<accession>A0ABY1NL43</accession>
<keyword evidence="6" id="KW-1185">Reference proteome</keyword>
<dbReference type="RefSeq" id="WP_283400472.1">
    <property type="nucleotide sequence ID" value="NZ_FXUB01000002.1"/>
</dbReference>
<dbReference type="Proteomes" id="UP001157911">
    <property type="component" value="Unassembled WGS sequence"/>
</dbReference>
<keyword evidence="3" id="KW-0411">Iron-sulfur</keyword>
<dbReference type="EMBL" id="FXUB01000002">
    <property type="protein sequence ID" value="SMP11837.1"/>
    <property type="molecule type" value="Genomic_DNA"/>
</dbReference>
<comment type="caution">
    <text evidence="5">The sequence shown here is derived from an EMBL/GenBank/DDBJ whole genome shotgun (WGS) entry which is preliminary data.</text>
</comment>
<keyword evidence="2" id="KW-0408">Iron</keyword>
<name>A0ABY1NL43_9BACT</name>
<evidence type="ECO:0000313" key="6">
    <source>
        <dbReference type="Proteomes" id="UP001157911"/>
    </source>
</evidence>
<dbReference type="PANTHER" id="PTHR43122">
    <property type="entry name" value="FERREDOXIN SUBUNIT OF PYRUVATE:FLAVODOXIN OXIDOREDUCTASE-RELATED"/>
    <property type="match status" value="1"/>
</dbReference>
<feature type="domain" description="4Fe-4S ferredoxin-type" evidence="4">
    <location>
        <begin position="77"/>
        <end position="106"/>
    </location>
</feature>
<evidence type="ECO:0000256" key="2">
    <source>
        <dbReference type="ARBA" id="ARBA00023004"/>
    </source>
</evidence>
<dbReference type="InterPro" id="IPR017896">
    <property type="entry name" value="4Fe4S_Fe-S-bd"/>
</dbReference>
<feature type="domain" description="4Fe-4S ferredoxin-type" evidence="4">
    <location>
        <begin position="37"/>
        <end position="68"/>
    </location>
</feature>
<evidence type="ECO:0000259" key="4">
    <source>
        <dbReference type="PROSITE" id="PS51379"/>
    </source>
</evidence>
<evidence type="ECO:0000313" key="5">
    <source>
        <dbReference type="EMBL" id="SMP11837.1"/>
    </source>
</evidence>
<keyword evidence="1" id="KW-0479">Metal-binding</keyword>
<dbReference type="Pfam" id="PF12838">
    <property type="entry name" value="Fer4_7"/>
    <property type="match status" value="1"/>
</dbReference>
<sequence>MSRRKFFKALANSLAQAAAEFTYEATKPQEEFIRPPGSPDEDTFLSLCKRCGTCISSCSTGVLDKVSKLHPVILDTPFMNFDKNYCEQCYTCIENCPNGALTFENLKRFRYVAVLNKNRCAAYQDVFCQTCYWSCPQMDKAITLENLVKPVFNSEHCKGCGRCIHSCPTNPKAIEMKKVKVNETG</sequence>
<protein>
    <submittedName>
        <fullName evidence="5">Ferredoxin-type protein NapG</fullName>
    </submittedName>
</protein>
<evidence type="ECO:0000256" key="1">
    <source>
        <dbReference type="ARBA" id="ARBA00022723"/>
    </source>
</evidence>
<dbReference type="Pfam" id="PF00037">
    <property type="entry name" value="Fer4"/>
    <property type="match status" value="1"/>
</dbReference>
<dbReference type="InterPro" id="IPR017900">
    <property type="entry name" value="4Fe4S_Fe_S_CS"/>
</dbReference>
<dbReference type="Gene3D" id="3.30.70.20">
    <property type="match status" value="2"/>
</dbReference>
<organism evidence="5 6">
    <name type="scientific">Desulfurobacterium pacificum</name>
    <dbReference type="NCBI Taxonomy" id="240166"/>
    <lineage>
        <taxon>Bacteria</taxon>
        <taxon>Pseudomonadati</taxon>
        <taxon>Aquificota</taxon>
        <taxon>Aquificia</taxon>
        <taxon>Desulfurobacteriales</taxon>
        <taxon>Desulfurobacteriaceae</taxon>
        <taxon>Desulfurobacterium</taxon>
    </lineage>
</organism>
<dbReference type="PROSITE" id="PS51379">
    <property type="entry name" value="4FE4S_FER_2"/>
    <property type="match status" value="3"/>
</dbReference>
<evidence type="ECO:0000256" key="3">
    <source>
        <dbReference type="ARBA" id="ARBA00023014"/>
    </source>
</evidence>
<reference evidence="5 6" key="1">
    <citation type="submission" date="2017-05" db="EMBL/GenBank/DDBJ databases">
        <authorList>
            <person name="Varghese N."/>
            <person name="Submissions S."/>
        </authorList>
    </citation>
    <scope>NUCLEOTIDE SEQUENCE [LARGE SCALE GENOMIC DNA]</scope>
    <source>
        <strain evidence="5 6">DSM 15522</strain>
    </source>
</reference>
<dbReference type="PROSITE" id="PS00198">
    <property type="entry name" value="4FE4S_FER_1"/>
    <property type="match status" value="2"/>
</dbReference>
<feature type="domain" description="4Fe-4S ferredoxin-type" evidence="4">
    <location>
        <begin position="148"/>
        <end position="179"/>
    </location>
</feature>